<name>W4P898_9BACE</name>
<dbReference type="EMBL" id="BAIQ01000025">
    <property type="protein sequence ID" value="GAE15972.1"/>
    <property type="molecule type" value="Genomic_DNA"/>
</dbReference>
<keyword evidence="1" id="KW-0675">Receptor</keyword>
<gene>
    <name evidence="1" type="ORF">JCM6292_2332</name>
</gene>
<dbReference type="AlphaFoldDB" id="W4P898"/>
<dbReference type="Proteomes" id="UP000018861">
    <property type="component" value="Unassembled WGS sequence"/>
</dbReference>
<protein>
    <submittedName>
        <fullName evidence="1">TonB-dependent receptor</fullName>
    </submittedName>
</protein>
<evidence type="ECO:0000313" key="2">
    <source>
        <dbReference type="Proteomes" id="UP000018861"/>
    </source>
</evidence>
<accession>W4P898</accession>
<sequence>MDGKLNPKATLGYSDGTYYYTPDDWYNELFDKGNLRQDIMSLFLGLLKK</sequence>
<evidence type="ECO:0000313" key="1">
    <source>
        <dbReference type="EMBL" id="GAE15972.1"/>
    </source>
</evidence>
<proteinExistence type="predicted"/>
<reference evidence="1 2" key="1">
    <citation type="journal article" date="2014" name="Genome Announc.">
        <title>Draft Genome Sequences of Three Strains of Bacteroides pyogenes Isolated from a Cat and Swine.</title>
        <authorList>
            <person name="Sakamoto M."/>
            <person name="Oshima K."/>
            <person name="Suda W."/>
            <person name="Kitamura K."/>
            <person name="Iida T."/>
            <person name="Hattori M."/>
            <person name="Ohkuma M."/>
        </authorList>
    </citation>
    <scope>NUCLEOTIDE SEQUENCE [LARGE SCALE GENOMIC DNA]</scope>
    <source>
        <strain evidence="1 2">JCM 6292</strain>
    </source>
</reference>
<organism evidence="1 2">
    <name type="scientific">Bacteroides pyogenes JCM 6292</name>
    <dbReference type="NCBI Taxonomy" id="1235809"/>
    <lineage>
        <taxon>Bacteria</taxon>
        <taxon>Pseudomonadati</taxon>
        <taxon>Bacteroidota</taxon>
        <taxon>Bacteroidia</taxon>
        <taxon>Bacteroidales</taxon>
        <taxon>Bacteroidaceae</taxon>
        <taxon>Bacteroides</taxon>
    </lineage>
</organism>
<comment type="caution">
    <text evidence="1">The sequence shown here is derived from an EMBL/GenBank/DDBJ whole genome shotgun (WGS) entry which is preliminary data.</text>
</comment>